<dbReference type="EMBL" id="AP018203">
    <property type="protein sequence ID" value="BAY56846.1"/>
    <property type="molecule type" value="Genomic_DNA"/>
</dbReference>
<keyword evidence="1" id="KW-0732">Signal</keyword>
<feature type="chain" id="PRO_5011120815" evidence="1">
    <location>
        <begin position="27"/>
        <end position="839"/>
    </location>
</feature>
<keyword evidence="4" id="KW-1185">Reference proteome</keyword>
<reference evidence="3 4" key="1">
    <citation type="submission" date="2017-06" db="EMBL/GenBank/DDBJ databases">
        <title>Genome sequencing of cyanobaciteial culture collection at National Institute for Environmental Studies (NIES).</title>
        <authorList>
            <person name="Hirose Y."/>
            <person name="Shimura Y."/>
            <person name="Fujisawa T."/>
            <person name="Nakamura Y."/>
            <person name="Kawachi M."/>
        </authorList>
    </citation>
    <scope>NUCLEOTIDE SEQUENCE [LARGE SCALE GENOMIC DNA]</scope>
    <source>
        <strain evidence="3 4">NIES-2135</strain>
    </source>
</reference>
<feature type="signal peptide" evidence="1">
    <location>
        <begin position="1"/>
        <end position="26"/>
    </location>
</feature>
<dbReference type="SMART" id="SM00912">
    <property type="entry name" value="Haemagg_act"/>
    <property type="match status" value="1"/>
</dbReference>
<evidence type="ECO:0000256" key="1">
    <source>
        <dbReference type="SAM" id="SignalP"/>
    </source>
</evidence>
<sequence>MRPLLCSLGLTSIALLGLSFARPASAQLRVVEDGTLSTKVTSPDGLNFTIDFGDRMGNNLFHSFREFSIPAFGSARFNHASEIQNIFSRVTGGTASSINGVIEAQGTANLFLLNPAGILFGANAQLNIGGSFVGTTASSIRFADGAEFRATDLNARPLLTVSAPIGVQFGQPAGAIQVQGIGHPLTGRTRPDVRNPLVGAGTSTTGLSVKSGKTLALIGSGVTLDGGILSAPEGHLALGSVSSGYVSLLPNAQGWQLGYEQVQGKQNIQLSQKALLDASGLGNGSIQLDGAQISLSGGSVALIQNQGTVSSGQIQIRASEKLYLSGTTPDGTIQTGLHMQQVNTGNGNEINIVAPQVEVLAGAGISSKTFGSAHTGNIRIDADQAVRVQDFSAIDSSNFSSITNYTYSRSSSAGNTGNISISTRELSSVNGGSIGLGTLGAGSTGNLDIKATESVELGGEEPRFRQFSTLFDVSFGTGNAGNLTLDTKRLLIRDGGRLGASTVAFGNAGNITVNASESVTVKGIAPVARIPSQISSAGNILPESVRLLYNTPRLPSGNAGSVTINTNRLQVANGALVTVRNLGSGNAGSLNVNANSIYLDQRGSLAASTTVSNGGNMSLQVQESIIMRRGSGITAEARGGGNGGNLTVNAPILLGLENSDIVARAERGNGGNIQITTQGIFGLKFRSQQTPENDITASSDFGVNGSVAIKSPDVDINAGLLQLPVEFLDAGQQVAKGCSALEGSRFVVTGRGGIPEDPTHAVAHNLVWSDLRDLADLKLSNGRASRSTVSSGSEMHEMMVEATEWRRNAAGQVELIAKHAPVSSISALNCAGENINSAP</sequence>
<organism evidence="3 4">
    <name type="scientific">Leptolyngbya boryana NIES-2135</name>
    <dbReference type="NCBI Taxonomy" id="1973484"/>
    <lineage>
        <taxon>Bacteria</taxon>
        <taxon>Bacillati</taxon>
        <taxon>Cyanobacteriota</taxon>
        <taxon>Cyanophyceae</taxon>
        <taxon>Leptolyngbyales</taxon>
        <taxon>Leptolyngbyaceae</taxon>
        <taxon>Leptolyngbya group</taxon>
        <taxon>Leptolyngbya</taxon>
    </lineage>
</organism>
<dbReference type="Proteomes" id="UP000217895">
    <property type="component" value="Chromosome"/>
</dbReference>
<dbReference type="AlphaFoldDB" id="A0A1Z4JJE3"/>
<gene>
    <name evidence="3" type="ORF">NIES2135_37080</name>
</gene>
<dbReference type="InterPro" id="IPR012334">
    <property type="entry name" value="Pectin_lyas_fold"/>
</dbReference>
<proteinExistence type="predicted"/>
<name>A0A1Z4JJE3_LEPBY</name>
<dbReference type="InterPro" id="IPR011050">
    <property type="entry name" value="Pectin_lyase_fold/virulence"/>
</dbReference>
<accession>A0A1Z4JJE3</accession>
<protein>
    <submittedName>
        <fullName evidence="3">Filamentous hemagglutinin family outer membrane protein</fullName>
    </submittedName>
</protein>
<feature type="domain" description="Filamentous haemagglutinin FhaB/tRNA nuclease CdiA-like TPS" evidence="2">
    <location>
        <begin position="31"/>
        <end position="143"/>
    </location>
</feature>
<evidence type="ECO:0000313" key="4">
    <source>
        <dbReference type="Proteomes" id="UP000217895"/>
    </source>
</evidence>
<dbReference type="Gene3D" id="2.160.20.10">
    <property type="entry name" value="Single-stranded right-handed beta-helix, Pectin lyase-like"/>
    <property type="match status" value="2"/>
</dbReference>
<evidence type="ECO:0000259" key="2">
    <source>
        <dbReference type="SMART" id="SM00912"/>
    </source>
</evidence>
<dbReference type="SUPFAM" id="SSF51126">
    <property type="entry name" value="Pectin lyase-like"/>
    <property type="match status" value="3"/>
</dbReference>
<dbReference type="NCBIfam" id="TIGR01901">
    <property type="entry name" value="adhes_NPXG"/>
    <property type="match status" value="1"/>
</dbReference>
<dbReference type="InterPro" id="IPR008638">
    <property type="entry name" value="FhaB/CdiA-like_TPS"/>
</dbReference>
<dbReference type="Pfam" id="PF05860">
    <property type="entry name" value="TPS"/>
    <property type="match status" value="1"/>
</dbReference>
<evidence type="ECO:0000313" key="3">
    <source>
        <dbReference type="EMBL" id="BAY56846.1"/>
    </source>
</evidence>